<dbReference type="InterPro" id="IPR051297">
    <property type="entry name" value="PalB/RIM13"/>
</dbReference>
<reference evidence="7" key="2">
    <citation type="submission" date="2021-04" db="EMBL/GenBank/DDBJ databases">
        <authorList>
            <person name="Podell S."/>
        </authorList>
    </citation>
    <scope>NUCLEOTIDE SEQUENCE</scope>
    <source>
        <strain evidence="7">Hildebrandi</strain>
    </source>
</reference>
<proteinExistence type="predicted"/>
<feature type="active site" evidence="4">
    <location>
        <position position="545"/>
    </location>
</feature>
<sequence>MDLLDEVFQVLESAKQLEKRGNRIEAATKYYESCYLMRQVLHHTPQNEQFMPTRNLLEEKIEYYTQAAQNLYFDDRSTTPHTITTNPRAPSLDDISVLTNPPINDHPMTPPPPPSPATYESPRFTQPSIVNRKASQANAKLSRAIDLDEQRKPQEAIDNYMKAAELYLEAIRLAEASSSSSSSSSNSLSAVLKRRLEKALDRVERLKHPNAPNRILLNGQNRAGDARVSHPGSSLSKEEIAVLKQSSLISSGVFLPWSEDEAQALSQEILAKSSTWKGKLLQAVKSAWKDPDGDLKLSDKQKKRFYKWMRPHEIANQRQSLGVKQRPPVMVDSINPYTIRQEYVTDCSFIASLCICALFEKRFQKRLVTSIIYPQDNNGVPVYNPEGKYIVKLWLNGVARQVVVDDRLPCDKHSNLLCSHTTGDKHQLELWVAIIEKAYMKLCGGYDFPGSNSGVDMFSLNGYIPERIFFPQNGKKVRDFETPPDRAWERLYSASSFGDCLITVSTTRDISDQEAESLGLVTGHAYAVLDVFQSTSGVKLLQLKNPWQRRSWKGKYSPLDVASWRGCLKKEVGYDPIEAAKQDDGIFYIAWEDVLLYFRNLQLSWNPRLFSYRTTTHGVWPVSQGPQNDTFNVGENPQFVLQMSDDAVARKPTVWVLLSRHVNKQEQEGEEVNDFLTVHLVRNSDKKERIWYPHGPNTLVNGAYTNNPHVLLRYDLSGPDDKFVSLVLSQHEKSHDLAYTLSCFCTERFTLGKPPEILPYSMSAHGYWTGRNSGGPVGSKGFFNNPMYAVTVKEECAIQLRCSGTKTNAVNVMLVSLQGKQPKNLQRYRELANSNGMPILDSGNYRHGFTVTDTKIVRPATYVLIVSTYEEGQSGSFDVAIASAEKVVEIESVPFLDQ</sequence>
<evidence type="ECO:0000256" key="4">
    <source>
        <dbReference type="PROSITE-ProRule" id="PRU00239"/>
    </source>
</evidence>
<keyword evidence="2 4" id="KW-0378">Hydrolase</keyword>
<dbReference type="Pfam" id="PF00648">
    <property type="entry name" value="Peptidase_C2"/>
    <property type="match status" value="1"/>
</dbReference>
<gene>
    <name evidence="7" type="ORF">IV203_038261</name>
</gene>
<dbReference type="InterPro" id="IPR022683">
    <property type="entry name" value="Calpain_III"/>
</dbReference>
<name>A0A9K3LNJ8_9STRA</name>
<accession>A0A9K3LNJ8</accession>
<dbReference type="PROSITE" id="PS50203">
    <property type="entry name" value="CALPAIN_CAT"/>
    <property type="match status" value="1"/>
</dbReference>
<dbReference type="AlphaFoldDB" id="A0A9K3LNJ8"/>
<reference evidence="7" key="1">
    <citation type="journal article" date="2021" name="Sci. Rep.">
        <title>Diploid genomic architecture of Nitzschia inconspicua, an elite biomass production diatom.</title>
        <authorList>
            <person name="Oliver A."/>
            <person name="Podell S."/>
            <person name="Pinowska A."/>
            <person name="Traller J.C."/>
            <person name="Smith S.R."/>
            <person name="McClure R."/>
            <person name="Beliaev A."/>
            <person name="Bohutskyi P."/>
            <person name="Hill E.A."/>
            <person name="Rabines A."/>
            <person name="Zheng H."/>
            <person name="Allen L.Z."/>
            <person name="Kuo A."/>
            <person name="Grigoriev I.V."/>
            <person name="Allen A.E."/>
            <person name="Hazlebeck D."/>
            <person name="Allen E.E."/>
        </authorList>
    </citation>
    <scope>NUCLEOTIDE SEQUENCE</scope>
    <source>
        <strain evidence="7">Hildebrandi</strain>
    </source>
</reference>
<dbReference type="Proteomes" id="UP000693970">
    <property type="component" value="Unassembled WGS sequence"/>
</dbReference>
<dbReference type="GO" id="GO:0006508">
    <property type="term" value="P:proteolysis"/>
    <property type="evidence" value="ECO:0007669"/>
    <property type="project" value="UniProtKB-KW"/>
</dbReference>
<dbReference type="EMBL" id="JAGRRH010000009">
    <property type="protein sequence ID" value="KAG7365058.1"/>
    <property type="molecule type" value="Genomic_DNA"/>
</dbReference>
<evidence type="ECO:0000256" key="5">
    <source>
        <dbReference type="SAM" id="MobiDB-lite"/>
    </source>
</evidence>
<dbReference type="OrthoDB" id="167576at2759"/>
<evidence type="ECO:0000256" key="2">
    <source>
        <dbReference type="ARBA" id="ARBA00022801"/>
    </source>
</evidence>
<dbReference type="GO" id="GO:0004198">
    <property type="term" value="F:calcium-dependent cysteine-type endopeptidase activity"/>
    <property type="evidence" value="ECO:0007669"/>
    <property type="project" value="InterPro"/>
</dbReference>
<feature type="active site" evidence="4">
    <location>
        <position position="347"/>
    </location>
</feature>
<dbReference type="PANTHER" id="PTHR46143">
    <property type="entry name" value="CALPAIN-7"/>
    <property type="match status" value="1"/>
</dbReference>
<organism evidence="7 8">
    <name type="scientific">Nitzschia inconspicua</name>
    <dbReference type="NCBI Taxonomy" id="303405"/>
    <lineage>
        <taxon>Eukaryota</taxon>
        <taxon>Sar</taxon>
        <taxon>Stramenopiles</taxon>
        <taxon>Ochrophyta</taxon>
        <taxon>Bacillariophyta</taxon>
        <taxon>Bacillariophyceae</taxon>
        <taxon>Bacillariophycidae</taxon>
        <taxon>Bacillariales</taxon>
        <taxon>Bacillariaceae</taxon>
        <taxon>Nitzschia</taxon>
    </lineage>
</organism>
<evidence type="ECO:0000256" key="3">
    <source>
        <dbReference type="ARBA" id="ARBA00022807"/>
    </source>
</evidence>
<evidence type="ECO:0000313" key="8">
    <source>
        <dbReference type="Proteomes" id="UP000693970"/>
    </source>
</evidence>
<evidence type="ECO:0000259" key="6">
    <source>
        <dbReference type="PROSITE" id="PS50203"/>
    </source>
</evidence>
<feature type="domain" description="Calpain catalytic" evidence="6">
    <location>
        <begin position="302"/>
        <end position="607"/>
    </location>
</feature>
<dbReference type="InterPro" id="IPR001300">
    <property type="entry name" value="Peptidase_C2_calpain_cat"/>
</dbReference>
<protein>
    <submittedName>
        <fullName evidence="7">Calpain family cysteine protease</fullName>
    </submittedName>
</protein>
<dbReference type="SMART" id="SM00230">
    <property type="entry name" value="CysPc"/>
    <property type="match status" value="1"/>
</dbReference>
<comment type="caution">
    <text evidence="7">The sequence shown here is derived from an EMBL/GenBank/DDBJ whole genome shotgun (WGS) entry which is preliminary data.</text>
</comment>
<keyword evidence="1 4" id="KW-0645">Protease</keyword>
<evidence type="ECO:0000313" key="7">
    <source>
        <dbReference type="EMBL" id="KAG7365058.1"/>
    </source>
</evidence>
<dbReference type="PANTHER" id="PTHR46143:SF1">
    <property type="entry name" value="CALPAIN-7"/>
    <property type="match status" value="1"/>
</dbReference>
<dbReference type="CDD" id="cd00044">
    <property type="entry name" value="CysPc"/>
    <property type="match status" value="1"/>
</dbReference>
<dbReference type="SMART" id="SM00720">
    <property type="entry name" value="calpain_III"/>
    <property type="match status" value="1"/>
</dbReference>
<feature type="compositionally biased region" description="Polar residues" evidence="5">
    <location>
        <begin position="79"/>
        <end position="88"/>
    </location>
</feature>
<feature type="active site" evidence="4">
    <location>
        <position position="524"/>
    </location>
</feature>
<keyword evidence="3 4" id="KW-0788">Thiol protease</keyword>
<keyword evidence="8" id="KW-1185">Reference proteome</keyword>
<evidence type="ECO:0000256" key="1">
    <source>
        <dbReference type="ARBA" id="ARBA00022670"/>
    </source>
</evidence>
<feature type="region of interest" description="Disordered" evidence="5">
    <location>
        <begin position="76"/>
        <end position="123"/>
    </location>
</feature>